<dbReference type="Gene3D" id="3.40.50.10190">
    <property type="entry name" value="BRCT domain"/>
    <property type="match status" value="1"/>
</dbReference>
<dbReference type="PANTHER" id="PTHR22956:SF17">
    <property type="entry name" value="ANKYRIN REPEAT-CONTAINING PROTEIN F37A4.4-RELATED"/>
    <property type="match status" value="1"/>
</dbReference>
<dbReference type="InterPro" id="IPR002110">
    <property type="entry name" value="Ankyrin_rpt"/>
</dbReference>
<evidence type="ECO:0000256" key="2">
    <source>
        <dbReference type="SAM" id="Phobius"/>
    </source>
</evidence>
<dbReference type="PROSITE" id="PS50088">
    <property type="entry name" value="ANK_REPEAT"/>
    <property type="match status" value="1"/>
</dbReference>
<dbReference type="PROSITE" id="PS50297">
    <property type="entry name" value="ANK_REP_REGION"/>
    <property type="match status" value="1"/>
</dbReference>
<dbReference type="CTD" id="78774829"/>
<keyword evidence="2" id="KW-0472">Membrane</keyword>
<dbReference type="InterPro" id="IPR003125">
    <property type="entry name" value="WSN"/>
</dbReference>
<proteinExistence type="predicted"/>
<dbReference type="SUPFAM" id="SSF48403">
    <property type="entry name" value="Ankyrin repeat"/>
    <property type="match status" value="1"/>
</dbReference>
<dbReference type="SMART" id="SM00292">
    <property type="entry name" value="BRCT"/>
    <property type="match status" value="1"/>
</dbReference>
<dbReference type="AlphaFoldDB" id="A0A6A5H0L9"/>
<dbReference type="GeneID" id="78774829"/>
<dbReference type="InterPro" id="IPR036420">
    <property type="entry name" value="BRCT_dom_sf"/>
</dbReference>
<dbReference type="KEGG" id="crq:GCK72_009067"/>
<dbReference type="SMART" id="SM00453">
    <property type="entry name" value="WSN"/>
    <property type="match status" value="1"/>
</dbReference>
<keyword evidence="2" id="KW-1133">Transmembrane helix</keyword>
<keyword evidence="1" id="KW-0040">ANK repeat</keyword>
<keyword evidence="2" id="KW-0812">Transmembrane</keyword>
<dbReference type="Pfam" id="PF00533">
    <property type="entry name" value="BRCT"/>
    <property type="match status" value="1"/>
</dbReference>
<sequence length="1176" mass="135051">MRLLKFFSVVFVCFGPQFGSAGTANSSLSLIYNDLSIIARITNAIALQAVSKDLKARKVITEFLKVHMKSFEQLIAVDPKKMLNDLELLSDTSSQVFEGNTMTSEDFNDIQAFNDDLNFRFYLALPENVGDLVDEFITETYRNKRLLCDKTTVNIIMNFGNAMGDSKVDDLNTIRAIKSNSAAVGTCMKSLGDSGVILNTTKKTYSSLLGLADYRTILDDISQDSSLFISFRRNIDVVKSYVLRAKTSWKNPRLYDRVKTISSLIKMISDHENEPKPELCTGFIGVDDTAKVLEDVRSPWFQKEISKGKSTKDLEKALEPFGKFAKKLRDFKKSWDEFYGSIMKEKSFLESVQQSLESLEVYTSLDDQVTFLTKAYKDYGNIWANSAKKFNVSHLNVFDGHASMLSTALGHADKIEFWCFKARKEYDFITLAHVFKTIGNLDLTESEMNVLREKVNKTKHYDVLSKFLQDFPTFSYMQDGFQDAHDEIVKDGNFSKTMEDYVDAMVNTSANQALESTKKHFDPDYFSMTLQFVMSLFPFSDEQKKKESRMFFEGFEKLKTDFSKLEEFVKTLGSKNSELILNFKNSTRLSQTYGRGVHVFRDISETYKRRKALLGLLSYDDSVANLIVDNNKNIPAREFLIKSDIKKDIEKLIKELETLEKSVKPFVSKDFETLRQALNTAVNVTGLQGFEYGFRDIMDQMALYGQTIYNGPPLPEESVKFALEHSRKFADLGLDFSSHTGDLLAASLSFDNIREEFNMMFGLNPPVHEKTIKDPWLVVVIISVGVFLILVIGVLMIYGLTEKGRNQYKNLYLFYFGKPEDFEKRWRYSLFMDRKDGRNALLDATREINALNVKKEAKRGAYINVFTEFGNTPLHLSSKQGYPEIVEVLIKNGADRSLLNYQNRTPEQMIPENYQETHPEKVEKYKKIEAIYSKYRNKKFRKRVPEVFPSSSFHIYVEDKADIDLTNSFMAKFKAIVTPTLIPSTTHVIVKTDSDGVLEIDGFEYLTWIMNGVIIVKESWMTDCLKNPKLIEKDSKYLVEKVRFKDVEYDTVTQWSKAMAKGEMPYLFGVYVCIVMKEQKNVFHITSIVNAQGGTMCKDFPEKQHYNIGSHPYLHAHLGPLFIITDGLTDLTLYRNDPDKMYTIFTEKEFVHFLLKREINTDARPNPIPVAKEEEE</sequence>
<feature type="chain" id="PRO_5025496538" description="BRCT domain-containing protein" evidence="3">
    <location>
        <begin position="22"/>
        <end position="1176"/>
    </location>
</feature>
<reference evidence="5 6" key="1">
    <citation type="submission" date="2019-12" db="EMBL/GenBank/DDBJ databases">
        <title>Chromosome-level assembly of the Caenorhabditis remanei genome.</title>
        <authorList>
            <person name="Teterina A.A."/>
            <person name="Willis J.H."/>
            <person name="Phillips P.C."/>
        </authorList>
    </citation>
    <scope>NUCLEOTIDE SEQUENCE [LARGE SCALE GENOMIC DNA]</scope>
    <source>
        <strain evidence="5 6">PX506</strain>
        <tissue evidence="5">Whole organism</tissue>
    </source>
</reference>
<dbReference type="InterPro" id="IPR053345">
    <property type="entry name" value="Ankyrin_repeat-containing"/>
</dbReference>
<evidence type="ECO:0000313" key="5">
    <source>
        <dbReference type="EMBL" id="KAF1760817.1"/>
    </source>
</evidence>
<dbReference type="RefSeq" id="XP_053586771.1">
    <property type="nucleotide sequence ID" value="XM_053727194.1"/>
</dbReference>
<dbReference type="Gene3D" id="1.25.40.20">
    <property type="entry name" value="Ankyrin repeat-containing domain"/>
    <property type="match status" value="1"/>
</dbReference>
<protein>
    <recommendedName>
        <fullName evidence="4">BRCT domain-containing protein</fullName>
    </recommendedName>
</protein>
<evidence type="ECO:0000256" key="3">
    <source>
        <dbReference type="SAM" id="SignalP"/>
    </source>
</evidence>
<dbReference type="InterPro" id="IPR001357">
    <property type="entry name" value="BRCT_dom"/>
</dbReference>
<dbReference type="EMBL" id="WUAV01000003">
    <property type="protein sequence ID" value="KAF1760817.1"/>
    <property type="molecule type" value="Genomic_DNA"/>
</dbReference>
<accession>A0A6A5H0L9</accession>
<organism evidence="5 6">
    <name type="scientific">Caenorhabditis remanei</name>
    <name type="common">Caenorhabditis vulgaris</name>
    <dbReference type="NCBI Taxonomy" id="31234"/>
    <lineage>
        <taxon>Eukaryota</taxon>
        <taxon>Metazoa</taxon>
        <taxon>Ecdysozoa</taxon>
        <taxon>Nematoda</taxon>
        <taxon>Chromadorea</taxon>
        <taxon>Rhabditida</taxon>
        <taxon>Rhabditina</taxon>
        <taxon>Rhabditomorpha</taxon>
        <taxon>Rhabditoidea</taxon>
        <taxon>Rhabditidae</taxon>
        <taxon>Peloderinae</taxon>
        <taxon>Caenorhabditis</taxon>
    </lineage>
</organism>
<name>A0A6A5H0L9_CAERE</name>
<dbReference type="Pfam" id="PF00023">
    <property type="entry name" value="Ank"/>
    <property type="match status" value="1"/>
</dbReference>
<dbReference type="SMART" id="SM00248">
    <property type="entry name" value="ANK"/>
    <property type="match status" value="2"/>
</dbReference>
<dbReference type="InterPro" id="IPR036770">
    <property type="entry name" value="Ankyrin_rpt-contain_sf"/>
</dbReference>
<feature type="signal peptide" evidence="3">
    <location>
        <begin position="1"/>
        <end position="21"/>
    </location>
</feature>
<dbReference type="Proteomes" id="UP000483820">
    <property type="component" value="Chromosome III"/>
</dbReference>
<comment type="caution">
    <text evidence="5">The sequence shown here is derived from an EMBL/GenBank/DDBJ whole genome shotgun (WGS) entry which is preliminary data.</text>
</comment>
<dbReference type="PANTHER" id="PTHR22956">
    <property type="entry name" value="ANKYRIN REPEAT-CONTAINING PROTEIN F37A4.4-RELATED-RELATED"/>
    <property type="match status" value="1"/>
</dbReference>
<feature type="transmembrane region" description="Helical" evidence="2">
    <location>
        <begin position="776"/>
        <end position="800"/>
    </location>
</feature>
<evidence type="ECO:0000313" key="6">
    <source>
        <dbReference type="Proteomes" id="UP000483820"/>
    </source>
</evidence>
<feature type="domain" description="BRCT" evidence="4">
    <location>
        <begin position="943"/>
        <end position="1038"/>
    </location>
</feature>
<gene>
    <name evidence="5" type="ORF">GCK72_009067</name>
</gene>
<feature type="repeat" description="ANK" evidence="1">
    <location>
        <begin position="869"/>
        <end position="901"/>
    </location>
</feature>
<keyword evidence="3" id="KW-0732">Signal</keyword>
<evidence type="ECO:0000259" key="4">
    <source>
        <dbReference type="PROSITE" id="PS50172"/>
    </source>
</evidence>
<evidence type="ECO:0000256" key="1">
    <source>
        <dbReference type="PROSITE-ProRule" id="PRU00023"/>
    </source>
</evidence>
<dbReference type="SUPFAM" id="SSF52113">
    <property type="entry name" value="BRCT domain"/>
    <property type="match status" value="1"/>
</dbReference>
<dbReference type="PROSITE" id="PS50172">
    <property type="entry name" value="BRCT"/>
    <property type="match status" value="1"/>
</dbReference>
<dbReference type="Pfam" id="PF02206">
    <property type="entry name" value="WSN"/>
    <property type="match status" value="1"/>
</dbReference>